<evidence type="ECO:0000256" key="3">
    <source>
        <dbReference type="ARBA" id="ARBA00012663"/>
    </source>
</evidence>
<organism evidence="11 12">
    <name type="scientific">Bacteroides caccae</name>
    <dbReference type="NCBI Taxonomy" id="47678"/>
    <lineage>
        <taxon>Bacteria</taxon>
        <taxon>Pseudomonadati</taxon>
        <taxon>Bacteroidota</taxon>
        <taxon>Bacteroidia</taxon>
        <taxon>Bacteroidales</taxon>
        <taxon>Bacteroidaceae</taxon>
        <taxon>Bacteroides</taxon>
    </lineage>
</organism>
<keyword evidence="8" id="KW-0732">Signal</keyword>
<feature type="chain" id="PRO_5043342107" description="beta-N-acetylhexosaminidase" evidence="8">
    <location>
        <begin position="23"/>
        <end position="958"/>
    </location>
</feature>
<dbReference type="Proteomes" id="UP001170023">
    <property type="component" value="Unassembled WGS sequence"/>
</dbReference>
<keyword evidence="7" id="KW-0175">Coiled coil</keyword>
<dbReference type="SUPFAM" id="SSF55545">
    <property type="entry name" value="beta-N-acetylhexosaminidase-like domain"/>
    <property type="match status" value="1"/>
</dbReference>
<dbReference type="GO" id="GO:0005975">
    <property type="term" value="P:carbohydrate metabolic process"/>
    <property type="evidence" value="ECO:0007669"/>
    <property type="project" value="InterPro"/>
</dbReference>
<evidence type="ECO:0000259" key="10">
    <source>
        <dbReference type="Pfam" id="PF02838"/>
    </source>
</evidence>
<evidence type="ECO:0000259" key="9">
    <source>
        <dbReference type="Pfam" id="PF00728"/>
    </source>
</evidence>
<evidence type="ECO:0000256" key="6">
    <source>
        <dbReference type="PIRSR" id="PIRSR625705-1"/>
    </source>
</evidence>
<name>A0AAW7WUF4_9BACE</name>
<dbReference type="EC" id="3.2.1.52" evidence="3"/>
<feature type="domain" description="Glycoside hydrolase family 20 catalytic" evidence="9">
    <location>
        <begin position="153"/>
        <end position="258"/>
    </location>
</feature>
<evidence type="ECO:0000256" key="1">
    <source>
        <dbReference type="ARBA" id="ARBA00001231"/>
    </source>
</evidence>
<dbReference type="InterPro" id="IPR017853">
    <property type="entry name" value="GH"/>
</dbReference>
<dbReference type="Gene3D" id="2.80.10.50">
    <property type="match status" value="1"/>
</dbReference>
<dbReference type="PANTHER" id="PTHR22600:SF57">
    <property type="entry name" value="BETA-N-ACETYLHEXOSAMINIDASE"/>
    <property type="match status" value="1"/>
</dbReference>
<dbReference type="AlphaFoldDB" id="A0AAW7WUF4"/>
<comment type="caution">
    <text evidence="11">The sequence shown here is derived from an EMBL/GenBank/DDBJ whole genome shotgun (WGS) entry which is preliminary data.</text>
</comment>
<proteinExistence type="inferred from homology"/>
<reference evidence="11" key="1">
    <citation type="submission" date="2023-07" db="EMBL/GenBank/DDBJ databases">
        <title>Whole Genome Sequencing of Colonoscopy isolates.</title>
        <authorList>
            <person name="Surve S.V."/>
            <person name="Valls R.A."/>
            <person name="Barrak K.E."/>
            <person name="Gardner T.B."/>
            <person name="O'Toole G.A."/>
        </authorList>
    </citation>
    <scope>NUCLEOTIDE SEQUENCE</scope>
    <source>
        <strain evidence="11">GP0119</strain>
    </source>
</reference>
<comment type="similarity">
    <text evidence="2">Belongs to the glycosyl hydrolase 20 family.</text>
</comment>
<dbReference type="InterPro" id="IPR025705">
    <property type="entry name" value="Beta_hexosaminidase_sua/sub"/>
</dbReference>
<dbReference type="GO" id="GO:0030203">
    <property type="term" value="P:glycosaminoglycan metabolic process"/>
    <property type="evidence" value="ECO:0007669"/>
    <property type="project" value="TreeGrafter"/>
</dbReference>
<evidence type="ECO:0000313" key="11">
    <source>
        <dbReference type="EMBL" id="MDO6359720.1"/>
    </source>
</evidence>
<evidence type="ECO:0000256" key="7">
    <source>
        <dbReference type="SAM" id="Coils"/>
    </source>
</evidence>
<dbReference type="InterPro" id="IPR029018">
    <property type="entry name" value="Hex-like_dom2"/>
</dbReference>
<protein>
    <recommendedName>
        <fullName evidence="3">beta-N-acetylhexosaminidase</fullName>
        <ecNumber evidence="3">3.2.1.52</ecNumber>
    </recommendedName>
</protein>
<gene>
    <name evidence="11" type="ORF">Q4469_18920</name>
</gene>
<feature type="signal peptide" evidence="8">
    <location>
        <begin position="1"/>
        <end position="22"/>
    </location>
</feature>
<dbReference type="Pfam" id="PF02838">
    <property type="entry name" value="Glyco_hydro_20b"/>
    <property type="match status" value="1"/>
</dbReference>
<keyword evidence="4" id="KW-0378">Hydrolase</keyword>
<dbReference type="PRINTS" id="PR00738">
    <property type="entry name" value="GLHYDRLASE20"/>
</dbReference>
<evidence type="ECO:0000256" key="4">
    <source>
        <dbReference type="ARBA" id="ARBA00022801"/>
    </source>
</evidence>
<dbReference type="SUPFAM" id="SSF51445">
    <property type="entry name" value="(Trans)glycosidases"/>
    <property type="match status" value="1"/>
</dbReference>
<dbReference type="Gene3D" id="3.30.379.10">
    <property type="entry name" value="Chitobiase/beta-hexosaminidase domain 2-like"/>
    <property type="match status" value="1"/>
</dbReference>
<dbReference type="Gene3D" id="3.20.20.80">
    <property type="entry name" value="Glycosidases"/>
    <property type="match status" value="1"/>
</dbReference>
<evidence type="ECO:0000256" key="5">
    <source>
        <dbReference type="ARBA" id="ARBA00023295"/>
    </source>
</evidence>
<feature type="coiled-coil region" evidence="7">
    <location>
        <begin position="722"/>
        <end position="761"/>
    </location>
</feature>
<feature type="domain" description="Beta-hexosaminidase bacterial type N-terminal" evidence="10">
    <location>
        <begin position="27"/>
        <end position="150"/>
    </location>
</feature>
<dbReference type="GO" id="GO:0016020">
    <property type="term" value="C:membrane"/>
    <property type="evidence" value="ECO:0007669"/>
    <property type="project" value="TreeGrafter"/>
</dbReference>
<keyword evidence="5" id="KW-0326">Glycosidase</keyword>
<evidence type="ECO:0000313" key="12">
    <source>
        <dbReference type="Proteomes" id="UP001170023"/>
    </source>
</evidence>
<dbReference type="EMBL" id="JAUONL010000021">
    <property type="protein sequence ID" value="MDO6359720.1"/>
    <property type="molecule type" value="Genomic_DNA"/>
</dbReference>
<evidence type="ECO:0000256" key="8">
    <source>
        <dbReference type="SAM" id="SignalP"/>
    </source>
</evidence>
<dbReference type="InterPro" id="IPR015883">
    <property type="entry name" value="Glyco_hydro_20_cat"/>
</dbReference>
<accession>A0AAW7WUF4</accession>
<feature type="active site" description="Proton donor" evidence="6">
    <location>
        <position position="293"/>
    </location>
</feature>
<dbReference type="GO" id="GO:0004563">
    <property type="term" value="F:beta-N-acetylhexosaminidase activity"/>
    <property type="evidence" value="ECO:0007669"/>
    <property type="project" value="UniProtKB-EC"/>
</dbReference>
<comment type="catalytic activity">
    <reaction evidence="1">
        <text>Hydrolysis of terminal non-reducing N-acetyl-D-hexosamine residues in N-acetyl-beta-D-hexosaminides.</text>
        <dbReference type="EC" id="3.2.1.52"/>
    </reaction>
</comment>
<sequence>MKKALFIPLLLAGLFISQPGSARVGDLLPKVHQLTRLKGMPFALHRQVVLQDSTACKYLQRVLEANGCTIVSEAKAKVTVNIVKEIPGAFNHEVNLFPDEAYRLQISADEVLIEAITPTGVIRAAQTLQQLAEGYAEGTEAFEALTLTDWPAFKVRGFMHDVGRSFIAYDEIKKQVDLLARFKVNVFHWHLTDYTGWRFEVKAYPQLTAAENNIRQPGCYYTQEQCRELVAYAAERGVTVIPEIDMPGHSHVFQKAMGYDMQTEQGVAALKKILDEAADVFQSVPYIHIGGDEVNITYPQFLETMSKYVRDKGLKVILWNRLVAGPPTASVCDLTQMWATSGKVVKGLPNIDCRYNYTNHFDVYADLVGIYKSNIYYERQGTPEVAGTISAAWNDTKTRTDADIVCQNNIYANILASTERAWYGGGEQYIEKGGTTLPNEGAEYDEFVDFERRFLFHKAHSLKNEPIAYVKQTNVRWRITDPFPNGGNHAFALPPETSNADILPSGFEYQGKTYATRIATGAGIYLRHIWHPTVPSFFTSPANNQTAYAWTYVYSPIEQDAGAQIEFYTYSRSGNEKGPKTGAWDRRGSKIWLNGAEIAAPVWEQPDANIQQNHATQGLTNENLTAREVVKVHLRKGWNKVFLRLPHVNNGGTGRDKWQFTFVLTDPTGKQALDGIVYSPNKCIDDAADQLASRIDEISYYLDTHYSNNLGFYPESLALPLRKQLEQVRTTLQDSLTATEREAQRNELDAVFDKLKKEEESTSLNMPKISEQAERHGYSFCTPLRGNRYPTAKGDNQPLVGEESFDKQTATWLFRLRKDGSYNIENASNGLYISPDSPNNQALRTVANTPAKGWTLKPSNELGYFIITSGTVQFNQTNNSGQGYHIFNWGGGTNTSDTGCKYQITHVFSEGGSTSVGSYPTINPNDLPSPVYYDLSGRRVYHPTRGFYILNGQKVLLK</sequence>
<dbReference type="InterPro" id="IPR015882">
    <property type="entry name" value="HEX_bac_N"/>
</dbReference>
<dbReference type="Pfam" id="PF00728">
    <property type="entry name" value="Glyco_hydro_20"/>
    <property type="match status" value="1"/>
</dbReference>
<dbReference type="RefSeq" id="WP_258900123.1">
    <property type="nucleotide sequence ID" value="NZ_JAUONJ010000020.1"/>
</dbReference>
<evidence type="ECO:0000256" key="2">
    <source>
        <dbReference type="ARBA" id="ARBA00006285"/>
    </source>
</evidence>
<dbReference type="PANTHER" id="PTHR22600">
    <property type="entry name" value="BETA-HEXOSAMINIDASE"/>
    <property type="match status" value="1"/>
</dbReference>